<protein>
    <recommendedName>
        <fullName evidence="1">DUF1659 domain-containing protein</fullName>
    </recommendedName>
</protein>
<dbReference type="Proteomes" id="UP000184241">
    <property type="component" value="Unassembled WGS sequence"/>
</dbReference>
<dbReference type="Pfam" id="PF07872">
    <property type="entry name" value="DUF1659"/>
    <property type="match status" value="1"/>
</dbReference>
<feature type="domain" description="DUF1659" evidence="1">
    <location>
        <begin position="4"/>
        <end position="73"/>
    </location>
</feature>
<evidence type="ECO:0000313" key="3">
    <source>
        <dbReference type="Proteomes" id="UP000184241"/>
    </source>
</evidence>
<dbReference type="AlphaFoldDB" id="A0A1M5YF55"/>
<dbReference type="InterPro" id="IPR012454">
    <property type="entry name" value="DUF1659"/>
</dbReference>
<sequence length="74" mass="7902">MEAKKEPKSTSLVIELKSGTNDSGADTFKKKSFSNVKVDAPINNILIVATAIASLLDAPIRNIMLNEVSILSEA</sequence>
<proteinExistence type="predicted"/>
<reference evidence="2 3" key="1">
    <citation type="submission" date="2016-11" db="EMBL/GenBank/DDBJ databases">
        <authorList>
            <person name="Jaros S."/>
            <person name="Januszkiewicz K."/>
            <person name="Wedrychowicz H."/>
        </authorList>
    </citation>
    <scope>NUCLEOTIDE SEQUENCE [LARGE SCALE GENOMIC DNA]</scope>
    <source>
        <strain evidence="2 3">DSM 6191</strain>
    </source>
</reference>
<gene>
    <name evidence="2" type="ORF">SAMN02745941_01948</name>
</gene>
<evidence type="ECO:0000259" key="1">
    <source>
        <dbReference type="Pfam" id="PF07872"/>
    </source>
</evidence>
<accession>A0A1M5YF55</accession>
<evidence type="ECO:0000313" key="2">
    <source>
        <dbReference type="EMBL" id="SHI10691.1"/>
    </source>
</evidence>
<dbReference type="EMBL" id="FQXU01000006">
    <property type="protein sequence ID" value="SHI10691.1"/>
    <property type="molecule type" value="Genomic_DNA"/>
</dbReference>
<dbReference type="RefSeq" id="WP_073018997.1">
    <property type="nucleotide sequence ID" value="NZ_FQXU01000006.1"/>
</dbReference>
<name>A0A1M5YF55_9CLOT</name>
<organism evidence="2 3">
    <name type="scientific">Clostridium intestinale DSM 6191</name>
    <dbReference type="NCBI Taxonomy" id="1121320"/>
    <lineage>
        <taxon>Bacteria</taxon>
        <taxon>Bacillati</taxon>
        <taxon>Bacillota</taxon>
        <taxon>Clostridia</taxon>
        <taxon>Eubacteriales</taxon>
        <taxon>Clostridiaceae</taxon>
        <taxon>Clostridium</taxon>
    </lineage>
</organism>